<dbReference type="KEGG" id="pbr:PB2503_03302"/>
<evidence type="ECO:0000256" key="2">
    <source>
        <dbReference type="SAM" id="Phobius"/>
    </source>
</evidence>
<accession>E0TDI1</accession>
<dbReference type="Proteomes" id="UP000001302">
    <property type="component" value="Chromosome"/>
</dbReference>
<evidence type="ECO:0000256" key="1">
    <source>
        <dbReference type="SAM" id="MobiDB-lite"/>
    </source>
</evidence>
<sequence length="354" mass="38403">MVLGEACGGKAGYPGEDMESIFIWGLFFVVLFVLPILARRQRRAAIETVFARTQRARKSRIIAIVHRQEPMGLLGIPQLRYIDLNDAEDVLNAIRSTPAGTPLEIILHTPGGLVLPALQIARAIKAHAGPKTVFVPHYAMSGGTLIALAADNIILNDHAVLGPIDPQIGGLPAASIAHVTETKSPDTIEDFTWVLADVARKAQQQLERAAKDLLSGTVSPNAAHAIAEELSSGRWTHDYPIDAAEAREIGLHTSTEMPEEIAALMELFPDKLSKQSVSYTQEPTLLTRLFGRRRPPQALPPPPAPEGMRIPFHGFAPGPGARSFSYGPWNPRDLNLGPGRGEVRPSAPRQDGRR</sequence>
<evidence type="ECO:0000313" key="4">
    <source>
        <dbReference type="Proteomes" id="UP000001302"/>
    </source>
</evidence>
<dbReference type="EMBL" id="CP002156">
    <property type="protein sequence ID" value="ADM08736.1"/>
    <property type="molecule type" value="Genomic_DNA"/>
</dbReference>
<evidence type="ECO:0008006" key="5">
    <source>
        <dbReference type="Google" id="ProtNLM"/>
    </source>
</evidence>
<dbReference type="STRING" id="314260.PB2503_03302"/>
<reference evidence="3 4" key="2">
    <citation type="journal article" date="2011" name="J. Bacteriol.">
        <title>Complete genome sequence of strain HTCC2503T of Parvularcula bermudensis, the type species of the order "Parvularculales" in the class Alphaproteobacteria.</title>
        <authorList>
            <person name="Oh H.M."/>
            <person name="Kang I."/>
            <person name="Vergin K.L."/>
            <person name="Kang D."/>
            <person name="Rhee K.H."/>
            <person name="Giovannoni S.J."/>
            <person name="Cho J.C."/>
        </authorList>
    </citation>
    <scope>NUCLEOTIDE SEQUENCE [LARGE SCALE GENOMIC DNA]</scope>
    <source>
        <strain evidence="4">ATCC BAA-594 / HTCC2503 / KCTC 12087</strain>
    </source>
</reference>
<dbReference type="Pfam" id="PF01972">
    <property type="entry name" value="SDH_protease"/>
    <property type="match status" value="1"/>
</dbReference>
<feature type="region of interest" description="Disordered" evidence="1">
    <location>
        <begin position="292"/>
        <end position="354"/>
    </location>
</feature>
<dbReference type="eggNOG" id="COG0616">
    <property type="taxonomic scope" value="Bacteria"/>
</dbReference>
<organism evidence="3 4">
    <name type="scientific">Parvularcula bermudensis (strain ATCC BAA-594 / HTCC2503 / KCTC 12087)</name>
    <dbReference type="NCBI Taxonomy" id="314260"/>
    <lineage>
        <taxon>Bacteria</taxon>
        <taxon>Pseudomonadati</taxon>
        <taxon>Pseudomonadota</taxon>
        <taxon>Alphaproteobacteria</taxon>
        <taxon>Parvularculales</taxon>
        <taxon>Parvularculaceae</taxon>
        <taxon>Parvularcula</taxon>
    </lineage>
</organism>
<dbReference type="PANTHER" id="PTHR35984:SF1">
    <property type="entry name" value="PERIPLASMIC SERINE PROTEASE"/>
    <property type="match status" value="1"/>
</dbReference>
<dbReference type="InterPro" id="IPR002825">
    <property type="entry name" value="Pept_S49_ser-pept_pro"/>
</dbReference>
<protein>
    <recommendedName>
        <fullName evidence="5">Periplasmic serine protease</fullName>
    </recommendedName>
</protein>
<dbReference type="PANTHER" id="PTHR35984">
    <property type="entry name" value="PERIPLASMIC SERINE PROTEASE"/>
    <property type="match status" value="1"/>
</dbReference>
<dbReference type="AlphaFoldDB" id="E0TDI1"/>
<keyword evidence="2" id="KW-0472">Membrane</keyword>
<name>E0TDI1_PARBH</name>
<proteinExistence type="predicted"/>
<feature type="transmembrane region" description="Helical" evidence="2">
    <location>
        <begin position="21"/>
        <end position="38"/>
    </location>
</feature>
<dbReference type="GO" id="GO:0016020">
    <property type="term" value="C:membrane"/>
    <property type="evidence" value="ECO:0007669"/>
    <property type="project" value="InterPro"/>
</dbReference>
<keyword evidence="4" id="KW-1185">Reference proteome</keyword>
<keyword evidence="2" id="KW-0812">Transmembrane</keyword>
<evidence type="ECO:0000313" key="3">
    <source>
        <dbReference type="EMBL" id="ADM08736.1"/>
    </source>
</evidence>
<keyword evidence="2" id="KW-1133">Transmembrane helix</keyword>
<dbReference type="HOGENOM" id="CLU_067083_0_0_5"/>
<dbReference type="NCBIfam" id="NF047768">
    <property type="entry name" value="Clp_like_SDH"/>
    <property type="match status" value="1"/>
</dbReference>
<dbReference type="Gene3D" id="3.90.226.10">
    <property type="entry name" value="2-enoyl-CoA Hydratase, Chain A, domain 1"/>
    <property type="match status" value="1"/>
</dbReference>
<dbReference type="InterPro" id="IPR029045">
    <property type="entry name" value="ClpP/crotonase-like_dom_sf"/>
</dbReference>
<dbReference type="SUPFAM" id="SSF52096">
    <property type="entry name" value="ClpP/crotonase"/>
    <property type="match status" value="1"/>
</dbReference>
<reference evidence="4" key="1">
    <citation type="submission" date="2010-08" db="EMBL/GenBank/DDBJ databases">
        <title>Genome sequence of Parvularcula bermudensis HTCC2503.</title>
        <authorList>
            <person name="Kang D.-M."/>
            <person name="Oh H.-M."/>
            <person name="Cho J.-C."/>
        </authorList>
    </citation>
    <scope>NUCLEOTIDE SEQUENCE [LARGE SCALE GENOMIC DNA]</scope>
    <source>
        <strain evidence="4">ATCC BAA-594 / HTCC2503 / KCTC 12087</strain>
    </source>
</reference>
<gene>
    <name evidence="3" type="ordered locus">PB2503_03302</name>
</gene>